<dbReference type="Gene3D" id="1.10.357.10">
    <property type="entry name" value="Tetracycline Repressor, domain 2"/>
    <property type="match status" value="1"/>
</dbReference>
<dbReference type="InterPro" id="IPR001647">
    <property type="entry name" value="HTH_TetR"/>
</dbReference>
<evidence type="ECO:0000259" key="5">
    <source>
        <dbReference type="PROSITE" id="PS50977"/>
    </source>
</evidence>
<dbReference type="InterPro" id="IPR050109">
    <property type="entry name" value="HTH-type_TetR-like_transc_reg"/>
</dbReference>
<evidence type="ECO:0000256" key="2">
    <source>
        <dbReference type="ARBA" id="ARBA00023125"/>
    </source>
</evidence>
<organism evidence="6 7">
    <name type="scientific">Gordonia hydrophobica</name>
    <dbReference type="NCBI Taxonomy" id="40516"/>
    <lineage>
        <taxon>Bacteria</taxon>
        <taxon>Bacillati</taxon>
        <taxon>Actinomycetota</taxon>
        <taxon>Actinomycetes</taxon>
        <taxon>Mycobacteriales</taxon>
        <taxon>Gordoniaceae</taxon>
        <taxon>Gordonia</taxon>
    </lineage>
</organism>
<keyword evidence="2 4" id="KW-0238">DNA-binding</keyword>
<evidence type="ECO:0000256" key="1">
    <source>
        <dbReference type="ARBA" id="ARBA00023015"/>
    </source>
</evidence>
<dbReference type="RefSeq" id="WP_066166183.1">
    <property type="nucleotide sequence ID" value="NZ_CP136137.1"/>
</dbReference>
<gene>
    <name evidence="6" type="ORF">RVF87_01290</name>
</gene>
<dbReference type="Proteomes" id="UP001479933">
    <property type="component" value="Chromosome"/>
</dbReference>
<accession>A0ABZ2U2C9</accession>
<feature type="domain" description="HTH tetR-type" evidence="5">
    <location>
        <begin position="15"/>
        <end position="75"/>
    </location>
</feature>
<dbReference type="Pfam" id="PF00440">
    <property type="entry name" value="TetR_N"/>
    <property type="match status" value="1"/>
</dbReference>
<dbReference type="Pfam" id="PF13305">
    <property type="entry name" value="TetR_C_33"/>
    <property type="match status" value="1"/>
</dbReference>
<evidence type="ECO:0000313" key="7">
    <source>
        <dbReference type="Proteomes" id="UP001479933"/>
    </source>
</evidence>
<dbReference type="SUPFAM" id="SSF48498">
    <property type="entry name" value="Tetracyclin repressor-like, C-terminal domain"/>
    <property type="match status" value="1"/>
</dbReference>
<dbReference type="SUPFAM" id="SSF46689">
    <property type="entry name" value="Homeodomain-like"/>
    <property type="match status" value="1"/>
</dbReference>
<dbReference type="InterPro" id="IPR025996">
    <property type="entry name" value="MT1864/Rv1816-like_C"/>
</dbReference>
<sequence length="231" mass="24270">MSDSIDAGPRARNRAAVEHRLRTVGRRHLAEHGAAALSLRAVARDMEIAPSALYRYVRSRDDLLTVLIVDAYDDLADGLDAAVAQHRTPRTRFTAFATALRAWAVAHPSEYALVYGSPVPGYQAPQEQTNPAGERPLTALAGIVAASDPPAVAGTDASVQDAAERALSVLQHDPALPPGSQPAALARAIAVWNLLLGSISSELFEQLGPITDDPAAVYAGVVDLGAALLFA</sequence>
<reference evidence="6 7" key="1">
    <citation type="journal article" date="2023" name="Virus Evol.">
        <title>Computational host range prediction-The good, the bad, and the ugly.</title>
        <authorList>
            <person name="Howell A.A."/>
            <person name="Versoza C.J."/>
            <person name="Pfeifer S.P."/>
        </authorList>
    </citation>
    <scope>NUCLEOTIDE SEQUENCE [LARGE SCALE GENOMIC DNA]</scope>
    <source>
        <strain evidence="6 7">1610/1b</strain>
    </source>
</reference>
<dbReference type="EMBL" id="CP136137">
    <property type="protein sequence ID" value="WYY07750.1"/>
    <property type="molecule type" value="Genomic_DNA"/>
</dbReference>
<dbReference type="PROSITE" id="PS50977">
    <property type="entry name" value="HTH_TETR_2"/>
    <property type="match status" value="1"/>
</dbReference>
<evidence type="ECO:0000313" key="6">
    <source>
        <dbReference type="EMBL" id="WYY07750.1"/>
    </source>
</evidence>
<keyword evidence="7" id="KW-1185">Reference proteome</keyword>
<dbReference type="PANTHER" id="PTHR30055">
    <property type="entry name" value="HTH-TYPE TRANSCRIPTIONAL REGULATOR RUTR"/>
    <property type="match status" value="1"/>
</dbReference>
<evidence type="ECO:0000256" key="4">
    <source>
        <dbReference type="PROSITE-ProRule" id="PRU00335"/>
    </source>
</evidence>
<dbReference type="InterPro" id="IPR036271">
    <property type="entry name" value="Tet_transcr_reg_TetR-rel_C_sf"/>
</dbReference>
<proteinExistence type="predicted"/>
<keyword evidence="3" id="KW-0804">Transcription</keyword>
<evidence type="ECO:0000256" key="3">
    <source>
        <dbReference type="ARBA" id="ARBA00023163"/>
    </source>
</evidence>
<name>A0ABZ2U2C9_9ACTN</name>
<keyword evidence="1" id="KW-0805">Transcription regulation</keyword>
<protein>
    <submittedName>
        <fullName evidence="6">TetR/AcrR family transcriptional regulator</fullName>
    </submittedName>
</protein>
<dbReference type="PANTHER" id="PTHR30055:SF226">
    <property type="entry name" value="HTH-TYPE TRANSCRIPTIONAL REGULATOR PKSA"/>
    <property type="match status" value="1"/>
</dbReference>
<feature type="DNA-binding region" description="H-T-H motif" evidence="4">
    <location>
        <begin position="38"/>
        <end position="57"/>
    </location>
</feature>
<dbReference type="InterPro" id="IPR009057">
    <property type="entry name" value="Homeodomain-like_sf"/>
</dbReference>